<protein>
    <recommendedName>
        <fullName evidence="1">DUF4218 domain-containing protein</fullName>
    </recommendedName>
</protein>
<feature type="domain" description="DUF4218" evidence="1">
    <location>
        <begin position="1"/>
        <end position="76"/>
    </location>
</feature>
<evidence type="ECO:0000313" key="2">
    <source>
        <dbReference type="EMBL" id="GEZ98110.1"/>
    </source>
</evidence>
<dbReference type="InterPro" id="IPR025452">
    <property type="entry name" value="DUF4218"/>
</dbReference>
<name>A0A699IZE1_TANCI</name>
<gene>
    <name evidence="2" type="ORF">Tci_570083</name>
</gene>
<accession>A0A699IZE1</accession>
<reference evidence="2" key="1">
    <citation type="journal article" date="2019" name="Sci. Rep.">
        <title>Draft genome of Tanacetum cinerariifolium, the natural source of mosquito coil.</title>
        <authorList>
            <person name="Yamashiro T."/>
            <person name="Shiraishi A."/>
            <person name="Satake H."/>
            <person name="Nakayama K."/>
        </authorList>
    </citation>
    <scope>NUCLEOTIDE SEQUENCE</scope>
</reference>
<proteinExistence type="predicted"/>
<comment type="caution">
    <text evidence="2">The sequence shown here is derived from an EMBL/GenBank/DDBJ whole genome shotgun (WGS) entry which is preliminary data.</text>
</comment>
<evidence type="ECO:0000259" key="1">
    <source>
        <dbReference type="Pfam" id="PF13960"/>
    </source>
</evidence>
<dbReference type="EMBL" id="BKCJ010350917">
    <property type="protein sequence ID" value="GEZ98110.1"/>
    <property type="molecule type" value="Genomic_DNA"/>
</dbReference>
<dbReference type="Pfam" id="PF13960">
    <property type="entry name" value="DUF4218"/>
    <property type="match status" value="1"/>
</dbReference>
<dbReference type="AlphaFoldDB" id="A0A699IZE1"/>
<sequence>MMYLVIYLPLEALEGRPIRPQWMFSFERFMKKLKGYVRNKAKPEGSIAERYVTEEALTFSSHYFWDVTTKFNHHDHNVDPYDDIIDDEDAIPHDLAYSDDEDLVNVDDDDGVNMSADVARGHDDDGDGDDRPPTHHIPTGCDSCFINRGTLKPNLGGRKAGMLHTHQETRNLGLKKITNDKGPVPIRFEWDDKKTLMPLGEHASHWYNYLRELIKEMPLYYPSWKKVPTKRKATIVTKIRMQFDLKPHMQSQRCTCINVGIQQHLQKLYNTNKASLKAAHWVINPKTGTYDVESIKQ</sequence>
<dbReference type="PANTHER" id="PTHR48258">
    <property type="entry name" value="DUF4218 DOMAIN-CONTAINING PROTEIN-RELATED"/>
    <property type="match status" value="1"/>
</dbReference>
<organism evidence="2">
    <name type="scientific">Tanacetum cinerariifolium</name>
    <name type="common">Dalmatian daisy</name>
    <name type="synonym">Chrysanthemum cinerariifolium</name>
    <dbReference type="NCBI Taxonomy" id="118510"/>
    <lineage>
        <taxon>Eukaryota</taxon>
        <taxon>Viridiplantae</taxon>
        <taxon>Streptophyta</taxon>
        <taxon>Embryophyta</taxon>
        <taxon>Tracheophyta</taxon>
        <taxon>Spermatophyta</taxon>
        <taxon>Magnoliopsida</taxon>
        <taxon>eudicotyledons</taxon>
        <taxon>Gunneridae</taxon>
        <taxon>Pentapetalae</taxon>
        <taxon>asterids</taxon>
        <taxon>campanulids</taxon>
        <taxon>Asterales</taxon>
        <taxon>Asteraceae</taxon>
        <taxon>Asteroideae</taxon>
        <taxon>Anthemideae</taxon>
        <taxon>Anthemidinae</taxon>
        <taxon>Tanacetum</taxon>
    </lineage>
</organism>